<gene>
    <name evidence="2" type="ORF">DPMN_179670</name>
</gene>
<dbReference type="SUPFAM" id="SSF48264">
    <property type="entry name" value="Cytochrome P450"/>
    <property type="match status" value="1"/>
</dbReference>
<name>A0A9D4EEF6_DREPO</name>
<keyword evidence="3" id="KW-1185">Reference proteome</keyword>
<dbReference type="GO" id="GO:0004497">
    <property type="term" value="F:monooxygenase activity"/>
    <property type="evidence" value="ECO:0007669"/>
    <property type="project" value="InterPro"/>
</dbReference>
<protein>
    <submittedName>
        <fullName evidence="2">Uncharacterized protein</fullName>
    </submittedName>
</protein>
<evidence type="ECO:0000256" key="1">
    <source>
        <dbReference type="ARBA" id="ARBA00010617"/>
    </source>
</evidence>
<dbReference type="EMBL" id="JAIWYP010000009">
    <property type="protein sequence ID" value="KAH3778216.1"/>
    <property type="molecule type" value="Genomic_DNA"/>
</dbReference>
<dbReference type="GO" id="GO:0005506">
    <property type="term" value="F:iron ion binding"/>
    <property type="evidence" value="ECO:0007669"/>
    <property type="project" value="InterPro"/>
</dbReference>
<comment type="similarity">
    <text evidence="1">Belongs to the cytochrome P450 family.</text>
</comment>
<reference evidence="2" key="1">
    <citation type="journal article" date="2019" name="bioRxiv">
        <title>The Genome of the Zebra Mussel, Dreissena polymorpha: A Resource for Invasive Species Research.</title>
        <authorList>
            <person name="McCartney M.A."/>
            <person name="Auch B."/>
            <person name="Kono T."/>
            <person name="Mallez S."/>
            <person name="Zhang Y."/>
            <person name="Obille A."/>
            <person name="Becker A."/>
            <person name="Abrahante J.E."/>
            <person name="Garbe J."/>
            <person name="Badalamenti J.P."/>
            <person name="Herman A."/>
            <person name="Mangelson H."/>
            <person name="Liachko I."/>
            <person name="Sullivan S."/>
            <person name="Sone E.D."/>
            <person name="Koren S."/>
            <person name="Silverstein K.A.T."/>
            <person name="Beckman K.B."/>
            <person name="Gohl D.M."/>
        </authorList>
    </citation>
    <scope>NUCLEOTIDE SEQUENCE</scope>
    <source>
        <strain evidence="2">Duluth1</strain>
        <tissue evidence="2">Whole animal</tissue>
    </source>
</reference>
<organism evidence="2 3">
    <name type="scientific">Dreissena polymorpha</name>
    <name type="common">Zebra mussel</name>
    <name type="synonym">Mytilus polymorpha</name>
    <dbReference type="NCBI Taxonomy" id="45954"/>
    <lineage>
        <taxon>Eukaryota</taxon>
        <taxon>Metazoa</taxon>
        <taxon>Spiralia</taxon>
        <taxon>Lophotrochozoa</taxon>
        <taxon>Mollusca</taxon>
        <taxon>Bivalvia</taxon>
        <taxon>Autobranchia</taxon>
        <taxon>Heteroconchia</taxon>
        <taxon>Euheterodonta</taxon>
        <taxon>Imparidentia</taxon>
        <taxon>Neoheterodontei</taxon>
        <taxon>Myida</taxon>
        <taxon>Dreissenoidea</taxon>
        <taxon>Dreissenidae</taxon>
        <taxon>Dreissena</taxon>
    </lineage>
</organism>
<proteinExistence type="inferred from homology"/>
<comment type="caution">
    <text evidence="2">The sequence shown here is derived from an EMBL/GenBank/DDBJ whole genome shotgun (WGS) entry which is preliminary data.</text>
</comment>
<evidence type="ECO:0000313" key="2">
    <source>
        <dbReference type="EMBL" id="KAH3778216.1"/>
    </source>
</evidence>
<dbReference type="Gene3D" id="1.10.630.10">
    <property type="entry name" value="Cytochrome P450"/>
    <property type="match status" value="1"/>
</dbReference>
<dbReference type="InterPro" id="IPR036396">
    <property type="entry name" value="Cyt_P450_sf"/>
</dbReference>
<evidence type="ECO:0000313" key="3">
    <source>
        <dbReference type="Proteomes" id="UP000828390"/>
    </source>
</evidence>
<dbReference type="Proteomes" id="UP000828390">
    <property type="component" value="Unassembled WGS sequence"/>
</dbReference>
<sequence>MSSMVRLGSLFQNKCFIKGLEHSEVSLPVFPLAVLSWALYYLAQYPDIQERVYAEIRRVLGEQGNVDHTNVGEFQYVVYSVIIVTKRLCSHEALVVIRSVA</sequence>
<dbReference type="AlphaFoldDB" id="A0A9D4EEF6"/>
<accession>A0A9D4EEF6</accession>
<reference evidence="2" key="2">
    <citation type="submission" date="2020-11" db="EMBL/GenBank/DDBJ databases">
        <authorList>
            <person name="McCartney M.A."/>
            <person name="Auch B."/>
            <person name="Kono T."/>
            <person name="Mallez S."/>
            <person name="Becker A."/>
            <person name="Gohl D.M."/>
            <person name="Silverstein K.A.T."/>
            <person name="Koren S."/>
            <person name="Bechman K.B."/>
            <person name="Herman A."/>
            <person name="Abrahante J.E."/>
            <person name="Garbe J."/>
        </authorList>
    </citation>
    <scope>NUCLEOTIDE SEQUENCE</scope>
    <source>
        <strain evidence="2">Duluth1</strain>
        <tissue evidence="2">Whole animal</tissue>
    </source>
</reference>
<dbReference type="Pfam" id="PF00067">
    <property type="entry name" value="p450"/>
    <property type="match status" value="1"/>
</dbReference>
<dbReference type="GO" id="GO:0016705">
    <property type="term" value="F:oxidoreductase activity, acting on paired donors, with incorporation or reduction of molecular oxygen"/>
    <property type="evidence" value="ECO:0007669"/>
    <property type="project" value="InterPro"/>
</dbReference>
<dbReference type="InterPro" id="IPR001128">
    <property type="entry name" value="Cyt_P450"/>
</dbReference>
<dbReference type="GO" id="GO:0020037">
    <property type="term" value="F:heme binding"/>
    <property type="evidence" value="ECO:0007669"/>
    <property type="project" value="InterPro"/>
</dbReference>